<feature type="region of interest" description="Disordered" evidence="1">
    <location>
        <begin position="1"/>
        <end position="27"/>
    </location>
</feature>
<proteinExistence type="predicted"/>
<evidence type="ECO:0000256" key="1">
    <source>
        <dbReference type="SAM" id="MobiDB-lite"/>
    </source>
</evidence>
<dbReference type="RefSeq" id="WP_253241182.1">
    <property type="nucleotide sequence ID" value="NZ_JAMYJR010000034.1"/>
</dbReference>
<feature type="transmembrane region" description="Helical" evidence="2">
    <location>
        <begin position="83"/>
        <end position="103"/>
    </location>
</feature>
<feature type="transmembrane region" description="Helical" evidence="2">
    <location>
        <begin position="39"/>
        <end position="59"/>
    </location>
</feature>
<accession>A0ABT1DW86</accession>
<evidence type="ECO:0000313" key="3">
    <source>
        <dbReference type="EMBL" id="MCO8275114.1"/>
    </source>
</evidence>
<keyword evidence="2" id="KW-0812">Transmembrane</keyword>
<name>A0ABT1DW86_9ACTN</name>
<gene>
    <name evidence="3" type="ORF">M1L60_31495</name>
</gene>
<dbReference type="EMBL" id="JAMYJR010000034">
    <property type="protein sequence ID" value="MCO8275114.1"/>
    <property type="molecule type" value="Genomic_DNA"/>
</dbReference>
<comment type="caution">
    <text evidence="3">The sequence shown here is derived from an EMBL/GenBank/DDBJ whole genome shotgun (WGS) entry which is preliminary data.</text>
</comment>
<feature type="transmembrane region" description="Helical" evidence="2">
    <location>
        <begin position="124"/>
        <end position="143"/>
    </location>
</feature>
<feature type="transmembrane region" description="Helical" evidence="2">
    <location>
        <begin position="179"/>
        <end position="198"/>
    </location>
</feature>
<keyword evidence="2" id="KW-0472">Membrane</keyword>
<sequence>MVRRPGARPTAARDSYRRLHSNRQRGDAEDGRLSERFKAVLGVVSPLAVGTVLLFYFGWVRTKTEAAALGFDSKILEFTTADYVLRSVNVLSLPLVAVLVLTFGALRGHRWLTERVGPAGRRRVAYAMLHFWLLCLVIAVFLAQFAPSAATPAAPFLLTAATGSALYGEHLRAALEPALRWSLAVRVVMVSLLVIAVIGDTERLARAVGEGLADSVVTDPGQLAAVEIHSTKDLAIVVPNVSARSDPATAGAFRFHYSGLRLLQRSGDKYLLINDGWSPETGRVLLLRDSADIRLEFHH</sequence>
<evidence type="ECO:0000256" key="2">
    <source>
        <dbReference type="SAM" id="Phobius"/>
    </source>
</evidence>
<dbReference type="Proteomes" id="UP001523369">
    <property type="component" value="Unassembled WGS sequence"/>
</dbReference>
<evidence type="ECO:0000313" key="4">
    <source>
        <dbReference type="Proteomes" id="UP001523369"/>
    </source>
</evidence>
<keyword evidence="2" id="KW-1133">Transmembrane helix</keyword>
<protein>
    <submittedName>
        <fullName evidence="3">Uncharacterized protein</fullName>
    </submittedName>
</protein>
<reference evidence="3 4" key="1">
    <citation type="submission" date="2022-06" db="EMBL/GenBank/DDBJ databases">
        <title>New Species of the Genus Actinoplanes, ActinopZanes ferrugineus.</title>
        <authorList>
            <person name="Ding P."/>
        </authorList>
    </citation>
    <scope>NUCLEOTIDE SEQUENCE [LARGE SCALE GENOMIC DNA]</scope>
    <source>
        <strain evidence="3 4">TRM88003</strain>
    </source>
</reference>
<keyword evidence="4" id="KW-1185">Reference proteome</keyword>
<organism evidence="3 4">
    <name type="scientific">Paractinoplanes aksuensis</name>
    <dbReference type="NCBI Taxonomy" id="2939490"/>
    <lineage>
        <taxon>Bacteria</taxon>
        <taxon>Bacillati</taxon>
        <taxon>Actinomycetota</taxon>
        <taxon>Actinomycetes</taxon>
        <taxon>Micromonosporales</taxon>
        <taxon>Micromonosporaceae</taxon>
        <taxon>Paractinoplanes</taxon>
    </lineage>
</organism>